<dbReference type="AlphaFoldDB" id="A0A3N4QD09"/>
<dbReference type="Proteomes" id="UP000278351">
    <property type="component" value="Unassembled WGS sequence"/>
</dbReference>
<proteinExistence type="predicted"/>
<comment type="caution">
    <text evidence="2">The sequence shown here is derived from an EMBL/GenBank/DDBJ whole genome shotgun (WGS) entry which is preliminary data.</text>
</comment>
<name>A0A3N4QD09_9BACT</name>
<protein>
    <submittedName>
        <fullName evidence="2">Uncharacterized protein</fullName>
    </submittedName>
</protein>
<keyword evidence="1" id="KW-0472">Membrane</keyword>
<feature type="transmembrane region" description="Helical" evidence="1">
    <location>
        <begin position="22"/>
        <end position="41"/>
    </location>
</feature>
<evidence type="ECO:0000313" key="2">
    <source>
        <dbReference type="EMBL" id="RPE13847.1"/>
    </source>
</evidence>
<keyword evidence="3" id="KW-1185">Reference proteome</keyword>
<sequence length="73" mass="8265">MTGVFGEAGCLYKFHFSKSQLLINWLFVFPFFFLLIPLPFLKITQTIVPLYRCLCPPSALIVLRTSAGNIPDV</sequence>
<evidence type="ECO:0000256" key="1">
    <source>
        <dbReference type="SAM" id="Phobius"/>
    </source>
</evidence>
<dbReference type="EMBL" id="RPDH01000001">
    <property type="protein sequence ID" value="RPE13847.1"/>
    <property type="molecule type" value="Genomic_DNA"/>
</dbReference>
<reference evidence="2 3" key="1">
    <citation type="submission" date="2018-11" db="EMBL/GenBank/DDBJ databases">
        <title>Chitinophaga lutea sp.nov., isolate from arsenic contaminated soil.</title>
        <authorList>
            <person name="Zong Y."/>
        </authorList>
    </citation>
    <scope>NUCLEOTIDE SEQUENCE [LARGE SCALE GENOMIC DNA]</scope>
    <source>
        <strain evidence="2 3">ZY74</strain>
    </source>
</reference>
<accession>A0A3N4QD09</accession>
<gene>
    <name evidence="2" type="ORF">EGT74_10125</name>
</gene>
<evidence type="ECO:0000313" key="3">
    <source>
        <dbReference type="Proteomes" id="UP000278351"/>
    </source>
</evidence>
<keyword evidence="1" id="KW-1133">Transmembrane helix</keyword>
<keyword evidence="1" id="KW-0812">Transmembrane</keyword>
<organism evidence="2 3">
    <name type="scientific">Chitinophaga lutea</name>
    <dbReference type="NCBI Taxonomy" id="2488634"/>
    <lineage>
        <taxon>Bacteria</taxon>
        <taxon>Pseudomonadati</taxon>
        <taxon>Bacteroidota</taxon>
        <taxon>Chitinophagia</taxon>
        <taxon>Chitinophagales</taxon>
        <taxon>Chitinophagaceae</taxon>
        <taxon>Chitinophaga</taxon>
    </lineage>
</organism>